<keyword evidence="4" id="KW-0698">rRNA processing</keyword>
<name>A0A9D6UN80_UNCSA</name>
<dbReference type="Gene3D" id="3.40.390.30">
    <property type="entry name" value="Metalloproteases ('zincins'), catalytic domain"/>
    <property type="match status" value="1"/>
</dbReference>
<evidence type="ECO:0000256" key="2">
    <source>
        <dbReference type="ARBA" id="ARBA00010875"/>
    </source>
</evidence>
<keyword evidence="9" id="KW-0862">Zinc</keyword>
<keyword evidence="8" id="KW-0378">Hydrolase</keyword>
<gene>
    <name evidence="10" type="primary">ybeY</name>
    <name evidence="10" type="ORF">HZB08_01770</name>
</gene>
<dbReference type="InterPro" id="IPR023091">
    <property type="entry name" value="MetalPrtase_cat_dom_sf_prd"/>
</dbReference>
<evidence type="ECO:0000256" key="5">
    <source>
        <dbReference type="ARBA" id="ARBA00022722"/>
    </source>
</evidence>
<feature type="non-terminal residue" evidence="10">
    <location>
        <position position="54"/>
    </location>
</feature>
<reference evidence="10" key="1">
    <citation type="submission" date="2020-07" db="EMBL/GenBank/DDBJ databases">
        <title>Huge and variable diversity of episymbiotic CPR bacteria and DPANN archaea in groundwater ecosystems.</title>
        <authorList>
            <person name="He C.Y."/>
            <person name="Keren R."/>
            <person name="Whittaker M."/>
            <person name="Farag I.F."/>
            <person name="Doudna J."/>
            <person name="Cate J.H.D."/>
            <person name="Banfield J.F."/>
        </authorList>
    </citation>
    <scope>NUCLEOTIDE SEQUENCE</scope>
    <source>
        <strain evidence="10">NC_groundwater_1860_Pr3_B-0.1um_51_7</strain>
    </source>
</reference>
<keyword evidence="5" id="KW-0540">Nuclease</keyword>
<evidence type="ECO:0000256" key="4">
    <source>
        <dbReference type="ARBA" id="ARBA00022552"/>
    </source>
</evidence>
<evidence type="ECO:0000256" key="8">
    <source>
        <dbReference type="ARBA" id="ARBA00022801"/>
    </source>
</evidence>
<dbReference type="EMBL" id="JACRKR010000091">
    <property type="protein sequence ID" value="MBI5078735.1"/>
    <property type="molecule type" value="Genomic_DNA"/>
</dbReference>
<evidence type="ECO:0000256" key="7">
    <source>
        <dbReference type="ARBA" id="ARBA00022759"/>
    </source>
</evidence>
<dbReference type="SUPFAM" id="SSF55486">
    <property type="entry name" value="Metalloproteases ('zincins'), catalytic domain"/>
    <property type="match status" value="1"/>
</dbReference>
<comment type="similarity">
    <text evidence="2">Belongs to the endoribonuclease YbeY family.</text>
</comment>
<comment type="caution">
    <text evidence="10">The sequence shown here is derived from an EMBL/GenBank/DDBJ whole genome shotgun (WGS) entry which is preliminary data.</text>
</comment>
<keyword evidence="7" id="KW-0255">Endonuclease</keyword>
<organism evidence="10 11">
    <name type="scientific">Candidatus Saganbacteria bacterium</name>
    <dbReference type="NCBI Taxonomy" id="2575572"/>
    <lineage>
        <taxon>Bacteria</taxon>
        <taxon>Bacillati</taxon>
        <taxon>Saganbacteria</taxon>
    </lineage>
</organism>
<keyword evidence="3" id="KW-0690">Ribosome biogenesis</keyword>
<dbReference type="AlphaFoldDB" id="A0A9D6UN80"/>
<evidence type="ECO:0000313" key="11">
    <source>
        <dbReference type="Proteomes" id="UP000808761"/>
    </source>
</evidence>
<dbReference type="Proteomes" id="UP000808761">
    <property type="component" value="Unassembled WGS sequence"/>
</dbReference>
<dbReference type="NCBIfam" id="TIGR00043">
    <property type="entry name" value="rRNA maturation RNase YbeY"/>
    <property type="match status" value="1"/>
</dbReference>
<proteinExistence type="inferred from homology"/>
<accession>A0A9D6UN80</accession>
<sequence>MDGRVDINLVKDKKIRELNREFRKKDKPTDVLAFSYGGAQVIIGDVIISRDTAR</sequence>
<evidence type="ECO:0000313" key="10">
    <source>
        <dbReference type="EMBL" id="MBI5078735.1"/>
    </source>
</evidence>
<dbReference type="InterPro" id="IPR002036">
    <property type="entry name" value="YbeY"/>
</dbReference>
<dbReference type="GO" id="GO:0006364">
    <property type="term" value="P:rRNA processing"/>
    <property type="evidence" value="ECO:0007669"/>
    <property type="project" value="UniProtKB-KW"/>
</dbReference>
<evidence type="ECO:0000256" key="3">
    <source>
        <dbReference type="ARBA" id="ARBA00022517"/>
    </source>
</evidence>
<dbReference type="GO" id="GO:0004519">
    <property type="term" value="F:endonuclease activity"/>
    <property type="evidence" value="ECO:0007669"/>
    <property type="project" value="UniProtKB-KW"/>
</dbReference>
<evidence type="ECO:0000256" key="9">
    <source>
        <dbReference type="ARBA" id="ARBA00022833"/>
    </source>
</evidence>
<keyword evidence="6" id="KW-0479">Metal-binding</keyword>
<protein>
    <submittedName>
        <fullName evidence="10">rRNA maturation RNase YbeY</fullName>
    </submittedName>
</protein>
<dbReference type="GO" id="GO:0004222">
    <property type="term" value="F:metalloendopeptidase activity"/>
    <property type="evidence" value="ECO:0007669"/>
    <property type="project" value="InterPro"/>
</dbReference>
<evidence type="ECO:0000256" key="1">
    <source>
        <dbReference type="ARBA" id="ARBA00001947"/>
    </source>
</evidence>
<dbReference type="GO" id="GO:0046872">
    <property type="term" value="F:metal ion binding"/>
    <property type="evidence" value="ECO:0007669"/>
    <property type="project" value="UniProtKB-KW"/>
</dbReference>
<evidence type="ECO:0000256" key="6">
    <source>
        <dbReference type="ARBA" id="ARBA00022723"/>
    </source>
</evidence>
<dbReference type="Pfam" id="PF02130">
    <property type="entry name" value="YbeY"/>
    <property type="match status" value="1"/>
</dbReference>
<comment type="cofactor">
    <cofactor evidence="1">
        <name>Zn(2+)</name>
        <dbReference type="ChEBI" id="CHEBI:29105"/>
    </cofactor>
</comment>